<dbReference type="RefSeq" id="WP_187718260.1">
    <property type="nucleotide sequence ID" value="NZ_JACTAH010000002.1"/>
</dbReference>
<comment type="similarity">
    <text evidence="1">Belongs to the AB hydrolase superfamily.</text>
</comment>
<dbReference type="GO" id="GO:0016787">
    <property type="term" value="F:hydrolase activity"/>
    <property type="evidence" value="ECO:0007669"/>
    <property type="project" value="UniProtKB-KW"/>
</dbReference>
<reference evidence="5" key="1">
    <citation type="submission" date="2023-07" db="EMBL/GenBank/DDBJ databases">
        <title>Thauera sp. CAU 1555 isolated from sand of Yaerae Beach.</title>
        <authorList>
            <person name="Kim W."/>
        </authorList>
    </citation>
    <scope>NUCLEOTIDE SEQUENCE [LARGE SCALE GENOMIC DNA]</scope>
    <source>
        <strain evidence="5">CAU 1555</strain>
    </source>
</reference>
<dbReference type="Gene3D" id="3.40.50.1820">
    <property type="entry name" value="alpha/beta hydrolase"/>
    <property type="match status" value="1"/>
</dbReference>
<dbReference type="SUPFAM" id="SSF53474">
    <property type="entry name" value="alpha/beta-Hydrolases"/>
    <property type="match status" value="1"/>
</dbReference>
<dbReference type="Proteomes" id="UP000603602">
    <property type="component" value="Unassembled WGS sequence"/>
</dbReference>
<evidence type="ECO:0000259" key="3">
    <source>
        <dbReference type="Pfam" id="PF00561"/>
    </source>
</evidence>
<keyword evidence="2 4" id="KW-0378">Hydrolase</keyword>
<feature type="domain" description="AB hydrolase-1" evidence="3">
    <location>
        <begin position="29"/>
        <end position="277"/>
    </location>
</feature>
<evidence type="ECO:0000313" key="5">
    <source>
        <dbReference type="Proteomes" id="UP000603602"/>
    </source>
</evidence>
<evidence type="ECO:0000313" key="4">
    <source>
        <dbReference type="EMBL" id="MBD8503422.1"/>
    </source>
</evidence>
<keyword evidence="5" id="KW-1185">Reference proteome</keyword>
<proteinExistence type="inferred from homology"/>
<evidence type="ECO:0000256" key="2">
    <source>
        <dbReference type="ARBA" id="ARBA00022801"/>
    </source>
</evidence>
<gene>
    <name evidence="4" type="ORF">IFO67_11060</name>
</gene>
<comment type="caution">
    <text evidence="4">The sequence shown here is derived from an EMBL/GenBank/DDBJ whole genome shotgun (WGS) entry which is preliminary data.</text>
</comment>
<accession>A0ABR9BD90</accession>
<dbReference type="PANTHER" id="PTHR43798:SF14">
    <property type="entry name" value="SERINE HYDROLASE-LIKE PROTEIN DDB_G0286239"/>
    <property type="match status" value="1"/>
</dbReference>
<dbReference type="InterPro" id="IPR029058">
    <property type="entry name" value="AB_hydrolase_fold"/>
</dbReference>
<sequence>MHPAHSTTEQLTIRGLRYNVRRWGPAEAPRVFMLHGWMDASATFQFVVEALAQDWQVIAPDWRGYGGTDWLGRAYWFPDYYADLDALLAHYSPDAPAQLVGHSMGASIAAVYAGLRPQRVARLAMLDFLGLKPPADENPADHLLAWLDAQSDSPRLRAYPDHATLARRLSAANPRLTEERADFLARHVGRVRADGQVEMACDPWHKVPSPFLYRVDDAMAAWQRIAAPVLMLEAGDGFVSQRFDEDADEYRRRLSCFADVRVIRMADTGHNLQHDRPDAVAAALEDFLQRG</sequence>
<dbReference type="InterPro" id="IPR050266">
    <property type="entry name" value="AB_hydrolase_sf"/>
</dbReference>
<dbReference type="EMBL" id="JACYTO010000002">
    <property type="protein sequence ID" value="MBD8503422.1"/>
    <property type="molecule type" value="Genomic_DNA"/>
</dbReference>
<dbReference type="InterPro" id="IPR000073">
    <property type="entry name" value="AB_hydrolase_1"/>
</dbReference>
<name>A0ABR9BD90_9RHOO</name>
<protein>
    <submittedName>
        <fullName evidence="4">Alpha/beta hydrolase</fullName>
    </submittedName>
</protein>
<evidence type="ECO:0000256" key="1">
    <source>
        <dbReference type="ARBA" id="ARBA00008645"/>
    </source>
</evidence>
<organism evidence="4 5">
    <name type="scientific">Thauera sedimentorum</name>
    <dbReference type="NCBI Taxonomy" id="2767595"/>
    <lineage>
        <taxon>Bacteria</taxon>
        <taxon>Pseudomonadati</taxon>
        <taxon>Pseudomonadota</taxon>
        <taxon>Betaproteobacteria</taxon>
        <taxon>Rhodocyclales</taxon>
        <taxon>Zoogloeaceae</taxon>
        <taxon>Thauera</taxon>
    </lineage>
</organism>
<dbReference type="Pfam" id="PF00561">
    <property type="entry name" value="Abhydrolase_1"/>
    <property type="match status" value="1"/>
</dbReference>
<dbReference type="PRINTS" id="PR00111">
    <property type="entry name" value="ABHYDROLASE"/>
</dbReference>
<dbReference type="PANTHER" id="PTHR43798">
    <property type="entry name" value="MONOACYLGLYCEROL LIPASE"/>
    <property type="match status" value="1"/>
</dbReference>